<gene>
    <name evidence="2" type="ORF">EYF80_005100</name>
</gene>
<evidence type="ECO:0000313" key="3">
    <source>
        <dbReference type="Proteomes" id="UP000314294"/>
    </source>
</evidence>
<keyword evidence="3" id="KW-1185">Reference proteome</keyword>
<accession>A0A4Z2J2W2</accession>
<evidence type="ECO:0000313" key="2">
    <source>
        <dbReference type="EMBL" id="TNN84685.1"/>
    </source>
</evidence>
<feature type="region of interest" description="Disordered" evidence="1">
    <location>
        <begin position="1"/>
        <end position="26"/>
    </location>
</feature>
<dbReference type="EMBL" id="SRLO01000025">
    <property type="protein sequence ID" value="TNN84685.1"/>
    <property type="molecule type" value="Genomic_DNA"/>
</dbReference>
<organism evidence="2 3">
    <name type="scientific">Liparis tanakae</name>
    <name type="common">Tanaka's snailfish</name>
    <dbReference type="NCBI Taxonomy" id="230148"/>
    <lineage>
        <taxon>Eukaryota</taxon>
        <taxon>Metazoa</taxon>
        <taxon>Chordata</taxon>
        <taxon>Craniata</taxon>
        <taxon>Vertebrata</taxon>
        <taxon>Euteleostomi</taxon>
        <taxon>Actinopterygii</taxon>
        <taxon>Neopterygii</taxon>
        <taxon>Teleostei</taxon>
        <taxon>Neoteleostei</taxon>
        <taxon>Acanthomorphata</taxon>
        <taxon>Eupercaria</taxon>
        <taxon>Perciformes</taxon>
        <taxon>Cottioidei</taxon>
        <taxon>Cottales</taxon>
        <taxon>Liparidae</taxon>
        <taxon>Liparis</taxon>
    </lineage>
</organism>
<dbReference type="Proteomes" id="UP000314294">
    <property type="component" value="Unassembled WGS sequence"/>
</dbReference>
<dbReference type="AlphaFoldDB" id="A0A4Z2J2W2"/>
<sequence length="256" mass="26576">MRKSKRNQLTGGEGTPVENAPQRARPPCCWGPHAAAVEGIAGTGDEWAEEIAGPVIGAGTGVAVGIAVGPTTNTDLPLTHLPWTRPRVGPQTGKAPHASTELTWLRSPGSAISWKTRTMEGTTSQAAASPHHEQALVEVQVRVPEAPPMLHRLGGPRPLLLLSLTAPGQSWAPETAVQGHTDSVEAPWQLVSGGPEAAHTHLHRLRARALGHLLPSQPSTSLSLGFGNGLGLGGPGARGITTATAEQQGKKKPMAK</sequence>
<evidence type="ECO:0000256" key="1">
    <source>
        <dbReference type="SAM" id="MobiDB-lite"/>
    </source>
</evidence>
<name>A0A4Z2J2W2_9TELE</name>
<comment type="caution">
    <text evidence="2">The sequence shown here is derived from an EMBL/GenBank/DDBJ whole genome shotgun (WGS) entry which is preliminary data.</text>
</comment>
<feature type="region of interest" description="Disordered" evidence="1">
    <location>
        <begin position="237"/>
        <end position="256"/>
    </location>
</feature>
<reference evidence="2 3" key="1">
    <citation type="submission" date="2019-03" db="EMBL/GenBank/DDBJ databases">
        <title>First draft genome of Liparis tanakae, snailfish: a comprehensive survey of snailfish specific genes.</title>
        <authorList>
            <person name="Kim W."/>
            <person name="Song I."/>
            <person name="Jeong J.-H."/>
            <person name="Kim D."/>
            <person name="Kim S."/>
            <person name="Ryu S."/>
            <person name="Song J.Y."/>
            <person name="Lee S.K."/>
        </authorList>
    </citation>
    <scope>NUCLEOTIDE SEQUENCE [LARGE SCALE GENOMIC DNA]</scope>
    <source>
        <tissue evidence="2">Muscle</tissue>
    </source>
</reference>
<protein>
    <submittedName>
        <fullName evidence="2">Uncharacterized protein</fullName>
    </submittedName>
</protein>
<proteinExistence type="predicted"/>